<dbReference type="InterPro" id="IPR036390">
    <property type="entry name" value="WH_DNA-bd_sf"/>
</dbReference>
<keyword evidence="1 2" id="KW-0694">RNA-binding</keyword>
<dbReference type="InterPro" id="IPR006630">
    <property type="entry name" value="La_HTH"/>
</dbReference>
<proteinExistence type="predicted"/>
<evidence type="ECO:0000313" key="5">
    <source>
        <dbReference type="EMBL" id="KAF4963460.1"/>
    </source>
</evidence>
<name>A0A8H4TSY6_9HYPO</name>
<comment type="caution">
    <text evidence="5">The sequence shown here is derived from an EMBL/GenBank/DDBJ whole genome shotgun (WGS) entry which is preliminary data.</text>
</comment>
<evidence type="ECO:0000313" key="6">
    <source>
        <dbReference type="Proteomes" id="UP000635477"/>
    </source>
</evidence>
<dbReference type="GO" id="GO:0006396">
    <property type="term" value="P:RNA processing"/>
    <property type="evidence" value="ECO:0007669"/>
    <property type="project" value="InterPro"/>
</dbReference>
<feature type="non-terminal residue" evidence="5">
    <location>
        <position position="1"/>
    </location>
</feature>
<dbReference type="InterPro" id="IPR002344">
    <property type="entry name" value="Lupus_La"/>
</dbReference>
<feature type="compositionally biased region" description="Basic and acidic residues" evidence="3">
    <location>
        <begin position="41"/>
        <end position="52"/>
    </location>
</feature>
<reference evidence="5" key="1">
    <citation type="journal article" date="2020" name="BMC Genomics">
        <title>Correction to: Identification and distribution of gene clusters required for synthesis of sphingolipid metabolism inhibitors in diverse species of the filamentous fungus Fusarium.</title>
        <authorList>
            <person name="Kim H.S."/>
            <person name="Lohmar J.M."/>
            <person name="Busman M."/>
            <person name="Brown D.W."/>
            <person name="Naumann T.A."/>
            <person name="Divon H.H."/>
            <person name="Lysoe E."/>
            <person name="Uhlig S."/>
            <person name="Proctor R.H."/>
        </authorList>
    </citation>
    <scope>NUCLEOTIDE SEQUENCE</scope>
    <source>
        <strain evidence="5">NRRL 22465</strain>
    </source>
</reference>
<dbReference type="GO" id="GO:0003723">
    <property type="term" value="F:RNA binding"/>
    <property type="evidence" value="ECO:0007669"/>
    <property type="project" value="UniProtKB-UniRule"/>
</dbReference>
<dbReference type="Proteomes" id="UP000635477">
    <property type="component" value="Unassembled WGS sequence"/>
</dbReference>
<evidence type="ECO:0000256" key="3">
    <source>
        <dbReference type="SAM" id="MobiDB-lite"/>
    </source>
</evidence>
<evidence type="ECO:0000256" key="1">
    <source>
        <dbReference type="ARBA" id="ARBA00022884"/>
    </source>
</evidence>
<feature type="compositionally biased region" description="Basic and acidic residues" evidence="3">
    <location>
        <begin position="60"/>
        <end position="81"/>
    </location>
</feature>
<dbReference type="Gene3D" id="1.10.10.10">
    <property type="entry name" value="Winged helix-like DNA-binding domain superfamily/Winged helix DNA-binding domain"/>
    <property type="match status" value="1"/>
</dbReference>
<dbReference type="AlphaFoldDB" id="A0A8H4TSY6"/>
<dbReference type="GO" id="GO:0005634">
    <property type="term" value="C:nucleus"/>
    <property type="evidence" value="ECO:0007669"/>
    <property type="project" value="InterPro"/>
</dbReference>
<feature type="domain" description="HTH La-type RNA-binding" evidence="4">
    <location>
        <begin position="75"/>
        <end position="128"/>
    </location>
</feature>
<dbReference type="OrthoDB" id="439993at2759"/>
<dbReference type="SUPFAM" id="SSF46785">
    <property type="entry name" value="Winged helix' DNA-binding domain"/>
    <property type="match status" value="1"/>
</dbReference>
<dbReference type="InterPro" id="IPR036388">
    <property type="entry name" value="WH-like_DNA-bd_sf"/>
</dbReference>
<dbReference type="EMBL" id="JABEYC010001621">
    <property type="protein sequence ID" value="KAF4963460.1"/>
    <property type="molecule type" value="Genomic_DNA"/>
</dbReference>
<feature type="region of interest" description="Disordered" evidence="3">
    <location>
        <begin position="1"/>
        <end position="81"/>
    </location>
</feature>
<dbReference type="Pfam" id="PF05383">
    <property type="entry name" value="La"/>
    <property type="match status" value="1"/>
</dbReference>
<dbReference type="PROSITE" id="PS50961">
    <property type="entry name" value="HTH_LA"/>
    <property type="match status" value="1"/>
</dbReference>
<accession>A0A8H4TSY6</accession>
<organism evidence="5 6">
    <name type="scientific">Fusarium zealandicum</name>
    <dbReference type="NCBI Taxonomy" id="1053134"/>
    <lineage>
        <taxon>Eukaryota</taxon>
        <taxon>Fungi</taxon>
        <taxon>Dikarya</taxon>
        <taxon>Ascomycota</taxon>
        <taxon>Pezizomycotina</taxon>
        <taxon>Sordariomycetes</taxon>
        <taxon>Hypocreomycetidae</taxon>
        <taxon>Hypocreales</taxon>
        <taxon>Nectriaceae</taxon>
        <taxon>Fusarium</taxon>
        <taxon>Fusarium staphyleae species complex</taxon>
    </lineage>
</organism>
<protein>
    <recommendedName>
        <fullName evidence="4">HTH La-type RNA-binding domain-containing protein</fullName>
    </recommendedName>
</protein>
<reference evidence="5" key="2">
    <citation type="submission" date="2020-05" db="EMBL/GenBank/DDBJ databases">
        <authorList>
            <person name="Kim H.-S."/>
            <person name="Proctor R.H."/>
            <person name="Brown D.W."/>
        </authorList>
    </citation>
    <scope>NUCLEOTIDE SEQUENCE</scope>
    <source>
        <strain evidence="5">NRRL 22465</strain>
    </source>
</reference>
<keyword evidence="6" id="KW-1185">Reference proteome</keyword>
<evidence type="ECO:0000256" key="2">
    <source>
        <dbReference type="PROSITE-ProRule" id="PRU00332"/>
    </source>
</evidence>
<gene>
    <name evidence="5" type="ORF">FZEAL_10933</name>
</gene>
<dbReference type="GO" id="GO:1990904">
    <property type="term" value="C:ribonucleoprotein complex"/>
    <property type="evidence" value="ECO:0007669"/>
    <property type="project" value="InterPro"/>
</dbReference>
<dbReference type="PRINTS" id="PR00302">
    <property type="entry name" value="LUPUSLA"/>
</dbReference>
<sequence>MSDAQVPKPVEAVQPEAEAVPTTQPAEEKPAKVEEETEDKSEDKPEEKKDSNILKTTAQVDRENYRNNRKFDPTTREVTDDPEAIRKQVEFYFGDWNFPQDKFMWETAGGAENKPVKVKTIHSFKRMR</sequence>
<evidence type="ECO:0000259" key="4">
    <source>
        <dbReference type="PROSITE" id="PS50961"/>
    </source>
</evidence>